<dbReference type="InterPro" id="IPR052718">
    <property type="entry name" value="NmrA-type_oxidoreductase"/>
</dbReference>
<dbReference type="OrthoDB" id="419598at2759"/>
<dbReference type="Pfam" id="PF05368">
    <property type="entry name" value="NmrA"/>
    <property type="match status" value="1"/>
</dbReference>
<keyword evidence="3" id="KW-1185">Reference proteome</keyword>
<name>A0A4V2MUW3_9APHY</name>
<dbReference type="Proteomes" id="UP000292702">
    <property type="component" value="Unassembled WGS sequence"/>
</dbReference>
<dbReference type="Gene3D" id="3.40.50.720">
    <property type="entry name" value="NAD(P)-binding Rossmann-like Domain"/>
    <property type="match status" value="1"/>
</dbReference>
<dbReference type="InterPro" id="IPR008030">
    <property type="entry name" value="NmrA-like"/>
</dbReference>
<dbReference type="PANTHER" id="PTHR47129:SF1">
    <property type="entry name" value="NMRA-LIKE DOMAIN-CONTAINING PROTEIN"/>
    <property type="match status" value="1"/>
</dbReference>
<feature type="non-terminal residue" evidence="2">
    <location>
        <position position="1"/>
    </location>
</feature>
<protein>
    <recommendedName>
        <fullName evidence="1">NmrA-like domain-containing protein</fullName>
    </recommendedName>
</protein>
<evidence type="ECO:0000259" key="1">
    <source>
        <dbReference type="Pfam" id="PF05368"/>
    </source>
</evidence>
<feature type="domain" description="NmrA-like" evidence="1">
    <location>
        <begin position="36"/>
        <end position="240"/>
    </location>
</feature>
<dbReference type="AlphaFoldDB" id="A0A4V2MUW3"/>
<evidence type="ECO:0000313" key="2">
    <source>
        <dbReference type="EMBL" id="TCD60097.1"/>
    </source>
</evidence>
<evidence type="ECO:0000313" key="3">
    <source>
        <dbReference type="Proteomes" id="UP000292702"/>
    </source>
</evidence>
<dbReference type="EMBL" id="RWJN01000659">
    <property type="protein sequence ID" value="TCD60097.1"/>
    <property type="molecule type" value="Genomic_DNA"/>
</dbReference>
<gene>
    <name evidence="2" type="ORF">EIP91_010716</name>
</gene>
<dbReference type="InterPro" id="IPR036291">
    <property type="entry name" value="NAD(P)-bd_dom_sf"/>
</dbReference>
<dbReference type="Gene3D" id="3.90.25.10">
    <property type="entry name" value="UDP-galactose 4-epimerase, domain 1"/>
    <property type="match status" value="1"/>
</dbReference>
<proteinExistence type="predicted"/>
<reference evidence="2 3" key="1">
    <citation type="submission" date="2018-11" db="EMBL/GenBank/DDBJ databases">
        <title>Genome assembly of Steccherinum ochraceum LE-BIN_3174, the white-rot fungus of the Steccherinaceae family (The Residual Polyporoid clade, Polyporales, Basidiomycota).</title>
        <authorList>
            <person name="Fedorova T.V."/>
            <person name="Glazunova O.A."/>
            <person name="Landesman E.O."/>
            <person name="Moiseenko K.V."/>
            <person name="Psurtseva N.V."/>
            <person name="Savinova O.S."/>
            <person name="Shakhova N.V."/>
            <person name="Tyazhelova T.V."/>
            <person name="Vasina D.V."/>
        </authorList>
    </citation>
    <scope>NUCLEOTIDE SEQUENCE [LARGE SCALE GENOMIC DNA]</scope>
    <source>
        <strain evidence="2 3">LE-BIN_3174</strain>
    </source>
</reference>
<accession>A0A4V2MUW3</accession>
<dbReference type="SUPFAM" id="SSF51735">
    <property type="entry name" value="NAD(P)-binding Rossmann-fold domains"/>
    <property type="match status" value="1"/>
</dbReference>
<organism evidence="2 3">
    <name type="scientific">Steccherinum ochraceum</name>
    <dbReference type="NCBI Taxonomy" id="92696"/>
    <lineage>
        <taxon>Eukaryota</taxon>
        <taxon>Fungi</taxon>
        <taxon>Dikarya</taxon>
        <taxon>Basidiomycota</taxon>
        <taxon>Agaricomycotina</taxon>
        <taxon>Agaricomycetes</taxon>
        <taxon>Polyporales</taxon>
        <taxon>Steccherinaceae</taxon>
        <taxon>Steccherinum</taxon>
    </lineage>
</organism>
<sequence>NLGSRVLKYLLDIVKDTDEIVVSLHNPDGAGHFIADLSRQSKITLRQGDYSNPDGLQDVFSGADKVFIVSHPSMAHDLRVQMHGAAIDAAIAANRAEAAGRKLHLYYTSLAFQVEDSEKEPHTGKVFTPEVMRAHLDTEAFLRKRAEENPNFTYTAIREGLYNQSYPLYFGYFNPSEGKDEVEVPLPYGDGGIAFACWEDVAEGTAKLIAAESGFENKTVTLTGAVPVTLSELAEKISSVLPGNRHITVKAVDLEPFVAAKTTGNRSEEVVRKWSTTYTALGLKQLAKVDPLLQELLGRKLKPLDETLKELLSDGKSTGIDEMSRWYRAN</sequence>
<comment type="caution">
    <text evidence="2">The sequence shown here is derived from an EMBL/GenBank/DDBJ whole genome shotgun (WGS) entry which is preliminary data.</text>
</comment>
<dbReference type="PANTHER" id="PTHR47129">
    <property type="entry name" value="QUINONE OXIDOREDUCTASE 2"/>
    <property type="match status" value="1"/>
</dbReference>
<dbReference type="STRING" id="92696.A0A4V2MUW3"/>